<comment type="caution">
    <text evidence="4">The sequence shown here is derived from an EMBL/GenBank/DDBJ whole genome shotgun (WGS) entry which is preliminary data.</text>
</comment>
<name>A0A921MSQ9_9BACT</name>
<dbReference type="NCBIfam" id="TIGR01730">
    <property type="entry name" value="RND_mfp"/>
    <property type="match status" value="1"/>
</dbReference>
<dbReference type="Gene3D" id="2.40.50.100">
    <property type="match status" value="1"/>
</dbReference>
<evidence type="ECO:0000313" key="4">
    <source>
        <dbReference type="EMBL" id="HJG90078.1"/>
    </source>
</evidence>
<dbReference type="PROSITE" id="PS51257">
    <property type="entry name" value="PROKAR_LIPOPROTEIN"/>
    <property type="match status" value="1"/>
</dbReference>
<dbReference type="Proteomes" id="UP000757103">
    <property type="component" value="Unassembled WGS sequence"/>
</dbReference>
<dbReference type="Gene3D" id="2.40.30.170">
    <property type="match status" value="1"/>
</dbReference>
<gene>
    <name evidence="4" type="ORF">K8U91_11490</name>
</gene>
<evidence type="ECO:0000256" key="2">
    <source>
        <dbReference type="SAM" id="Coils"/>
    </source>
</evidence>
<evidence type="ECO:0000313" key="5">
    <source>
        <dbReference type="Proteomes" id="UP000757103"/>
    </source>
</evidence>
<dbReference type="GO" id="GO:1990281">
    <property type="term" value="C:efflux pump complex"/>
    <property type="evidence" value="ECO:0007669"/>
    <property type="project" value="TreeGrafter"/>
</dbReference>
<organism evidence="4 5">
    <name type="scientific">Barnesiella viscericola</name>
    <dbReference type="NCBI Taxonomy" id="397865"/>
    <lineage>
        <taxon>Bacteria</taxon>
        <taxon>Pseudomonadati</taxon>
        <taxon>Bacteroidota</taxon>
        <taxon>Bacteroidia</taxon>
        <taxon>Bacteroidales</taxon>
        <taxon>Barnesiellaceae</taxon>
        <taxon>Barnesiella</taxon>
    </lineage>
</organism>
<dbReference type="PANTHER" id="PTHR30469">
    <property type="entry name" value="MULTIDRUG RESISTANCE PROTEIN MDTA"/>
    <property type="match status" value="1"/>
</dbReference>
<dbReference type="Gene3D" id="1.10.287.470">
    <property type="entry name" value="Helix hairpin bin"/>
    <property type="match status" value="1"/>
</dbReference>
<feature type="coiled-coil region" evidence="2">
    <location>
        <begin position="95"/>
        <end position="146"/>
    </location>
</feature>
<proteinExistence type="inferred from homology"/>
<reference evidence="4" key="1">
    <citation type="journal article" date="2021" name="PeerJ">
        <title>Extensive microbial diversity within the chicken gut microbiome revealed by metagenomics and culture.</title>
        <authorList>
            <person name="Gilroy R."/>
            <person name="Ravi A."/>
            <person name="Getino M."/>
            <person name="Pursley I."/>
            <person name="Horton D.L."/>
            <person name="Alikhan N.F."/>
            <person name="Baker D."/>
            <person name="Gharbi K."/>
            <person name="Hall N."/>
            <person name="Watson M."/>
            <person name="Adriaenssens E.M."/>
            <person name="Foster-Nyarko E."/>
            <person name="Jarju S."/>
            <person name="Secka A."/>
            <person name="Antonio M."/>
            <person name="Oren A."/>
            <person name="Chaudhuri R.R."/>
            <person name="La Ragione R."/>
            <person name="Hildebrand F."/>
            <person name="Pallen M.J."/>
        </authorList>
    </citation>
    <scope>NUCLEOTIDE SEQUENCE</scope>
    <source>
        <strain evidence="4">CHK121-7720</strain>
    </source>
</reference>
<reference evidence="4" key="2">
    <citation type="submission" date="2021-09" db="EMBL/GenBank/DDBJ databases">
        <authorList>
            <person name="Gilroy R."/>
        </authorList>
    </citation>
    <scope>NUCLEOTIDE SEQUENCE</scope>
    <source>
        <strain evidence="4">CHK121-7720</strain>
    </source>
</reference>
<dbReference type="SUPFAM" id="SSF111369">
    <property type="entry name" value="HlyD-like secretion proteins"/>
    <property type="match status" value="1"/>
</dbReference>
<accession>A0A921MSQ9</accession>
<feature type="domain" description="Multidrug resistance protein MdtA-like barrel-sandwich hybrid" evidence="3">
    <location>
        <begin position="61"/>
        <end position="181"/>
    </location>
</feature>
<dbReference type="Pfam" id="PF25917">
    <property type="entry name" value="BSH_RND"/>
    <property type="match status" value="1"/>
</dbReference>
<dbReference type="PANTHER" id="PTHR30469:SF15">
    <property type="entry name" value="HLYD FAMILY OF SECRETION PROTEINS"/>
    <property type="match status" value="1"/>
</dbReference>
<dbReference type="InterPro" id="IPR058625">
    <property type="entry name" value="MdtA-like_BSH"/>
</dbReference>
<dbReference type="GO" id="GO:0015562">
    <property type="term" value="F:efflux transmembrane transporter activity"/>
    <property type="evidence" value="ECO:0007669"/>
    <property type="project" value="TreeGrafter"/>
</dbReference>
<comment type="similarity">
    <text evidence="1">Belongs to the membrane fusion protein (MFP) (TC 8.A.1) family.</text>
</comment>
<protein>
    <submittedName>
        <fullName evidence="4">Efflux RND transporter periplasmic adaptor subunit</fullName>
    </submittedName>
</protein>
<dbReference type="Gene3D" id="2.40.420.20">
    <property type="match status" value="1"/>
</dbReference>
<keyword evidence="2" id="KW-0175">Coiled coil</keyword>
<dbReference type="AlphaFoldDB" id="A0A921MSQ9"/>
<evidence type="ECO:0000259" key="3">
    <source>
        <dbReference type="Pfam" id="PF25917"/>
    </source>
</evidence>
<evidence type="ECO:0000256" key="1">
    <source>
        <dbReference type="ARBA" id="ARBA00009477"/>
    </source>
</evidence>
<dbReference type="InterPro" id="IPR006143">
    <property type="entry name" value="RND_pump_MFP"/>
</dbReference>
<dbReference type="EMBL" id="DYUD01000030">
    <property type="protein sequence ID" value="HJG90078.1"/>
    <property type="molecule type" value="Genomic_DNA"/>
</dbReference>
<dbReference type="RefSeq" id="WP_273307114.1">
    <property type="nucleotide sequence ID" value="NZ_DYUD01000030.1"/>
</dbReference>
<sequence>MKTNVCMVAAALLLCGCTGREQETARERSVYLTRPEALGEETVKSYSGIVKEAHEISLGFKTAGQIARIHVAEGDRVRRGQLLAELDDADYRLGVEALQVQYDQVRDEVKRTERLLAQKSISPNDYEKASAGLKQLEVQLQANKNKLNYTKLYAPVDGYIQAVNFSPAEMVDAGTALFTLLDVSQMEVMVDIPGSLYRQRGEFVRFACRAAGIDEAMPLVLTSLTPKADGNQLYRMQLAFEQRPDRRLTAGMNVEVEVALGDSTAARGFAVPLQALFQQGDSACVWLFRPDSTVTCRRVELDGIDGEGRAVVLKGLTGDEPIVRAGVHVLKEGEKVRVIEAPRSTNVGGLL</sequence>